<protein>
    <submittedName>
        <fullName evidence="1">Uncharacterized protein</fullName>
    </submittedName>
</protein>
<dbReference type="AlphaFoldDB" id="A0A7C5XLC5"/>
<accession>A0A7C5XLC5</accession>
<organism evidence="1">
    <name type="scientific">Ignisphaera aggregans</name>
    <dbReference type="NCBI Taxonomy" id="334771"/>
    <lineage>
        <taxon>Archaea</taxon>
        <taxon>Thermoproteota</taxon>
        <taxon>Thermoprotei</taxon>
        <taxon>Desulfurococcales</taxon>
        <taxon>Desulfurococcaceae</taxon>
        <taxon>Ignisphaera</taxon>
    </lineage>
</organism>
<name>A0A7C5XLC5_9CREN</name>
<dbReference type="EMBL" id="DRZI01000307">
    <property type="protein sequence ID" value="HHP82422.1"/>
    <property type="molecule type" value="Genomic_DNA"/>
</dbReference>
<comment type="caution">
    <text evidence="1">The sequence shown here is derived from an EMBL/GenBank/DDBJ whole genome shotgun (WGS) entry which is preliminary data.</text>
</comment>
<sequence length="133" mass="15662">MTLEKVIRVIGYYSDVSYIERVIATFRKLLIDVEWIWGRRINNVYEIYLGVKEHPNLKLAILNLSKTVGVESVELLIDAKVEKYVYINGDFKKIDKTTNENINNSIIKYFTIYIPIYTRVAGYRWGEKYGEDI</sequence>
<proteinExistence type="predicted"/>
<gene>
    <name evidence="1" type="ORF">ENM84_07145</name>
</gene>
<reference evidence="1" key="1">
    <citation type="journal article" date="2020" name="mSystems">
        <title>Genome- and Community-Level Interaction Insights into Carbon Utilization and Element Cycling Functions of Hydrothermarchaeota in Hydrothermal Sediment.</title>
        <authorList>
            <person name="Zhou Z."/>
            <person name="Liu Y."/>
            <person name="Xu W."/>
            <person name="Pan J."/>
            <person name="Luo Z.H."/>
            <person name="Li M."/>
        </authorList>
    </citation>
    <scope>NUCLEOTIDE SEQUENCE [LARGE SCALE GENOMIC DNA]</scope>
    <source>
        <strain evidence="1">SpSt-1121</strain>
    </source>
</reference>
<evidence type="ECO:0000313" key="1">
    <source>
        <dbReference type="EMBL" id="HHP82422.1"/>
    </source>
</evidence>